<evidence type="ECO:0000256" key="2">
    <source>
        <dbReference type="ARBA" id="ARBA00010944"/>
    </source>
</evidence>
<dbReference type="NCBIfam" id="TIGR01214">
    <property type="entry name" value="rmlD"/>
    <property type="match status" value="1"/>
</dbReference>
<keyword evidence="6 8" id="KW-0560">Oxidoreductase</keyword>
<dbReference type="SUPFAM" id="SSF51735">
    <property type="entry name" value="NAD(P)-binding Rossmann-fold domains"/>
    <property type="match status" value="1"/>
</dbReference>
<keyword evidence="9" id="KW-1185">Reference proteome</keyword>
<evidence type="ECO:0000256" key="6">
    <source>
        <dbReference type="RuleBase" id="RU364082"/>
    </source>
</evidence>
<dbReference type="InterPro" id="IPR005913">
    <property type="entry name" value="dTDP_dehydrorham_reduct"/>
</dbReference>
<evidence type="ECO:0000256" key="5">
    <source>
        <dbReference type="ARBA" id="ARBA00048200"/>
    </source>
</evidence>
<evidence type="ECO:0000259" key="7">
    <source>
        <dbReference type="Pfam" id="PF04321"/>
    </source>
</evidence>
<dbReference type="EMBL" id="JBGMEK010000065">
    <property type="protein sequence ID" value="MFA0813014.1"/>
    <property type="molecule type" value="Genomic_DNA"/>
</dbReference>
<organism evidence="8 9">
    <name type="scientific">Microbulbifer epialgicus</name>
    <dbReference type="NCBI Taxonomy" id="393907"/>
    <lineage>
        <taxon>Bacteria</taxon>
        <taxon>Pseudomonadati</taxon>
        <taxon>Pseudomonadota</taxon>
        <taxon>Gammaproteobacteria</taxon>
        <taxon>Cellvibrionales</taxon>
        <taxon>Microbulbiferaceae</taxon>
        <taxon>Microbulbifer</taxon>
    </lineage>
</organism>
<dbReference type="RefSeq" id="WP_371840757.1">
    <property type="nucleotide sequence ID" value="NZ_JBGMEK010000065.1"/>
</dbReference>
<sequence>MANKKILITGKNGQLGRELQIRCPIGIEVVALNRNELDVSNSHAVQKVIREVRPDIIINTAAYTAVDRAEQEPEIAYTINSKGAENLARECKKLDIRFIHVSTDFVFDGKKSTPYTVNDQVVPLGVYGASKAEAEAVIQELLSDAIIVRTSWVYAAHGNNFVNTMLRLMSEREQLGVVADQVGTPTWTGTLAEILYRLAEKQDAVGIYHCTDLGVASWYDFAVAIFEEAKLHGLLPQEKKLVINAIATSDYPTPAERPAYSVLDKSRLLSELGIELKNWRESLKQAFSTKAELH</sequence>
<accession>A0ABV4P3V5</accession>
<dbReference type="Gene3D" id="3.40.50.720">
    <property type="entry name" value="NAD(P)-binding Rossmann-like Domain"/>
    <property type="match status" value="1"/>
</dbReference>
<dbReference type="PANTHER" id="PTHR10491">
    <property type="entry name" value="DTDP-4-DEHYDRORHAMNOSE REDUCTASE"/>
    <property type="match status" value="1"/>
</dbReference>
<dbReference type="Gene3D" id="3.90.25.10">
    <property type="entry name" value="UDP-galactose 4-epimerase, domain 1"/>
    <property type="match status" value="1"/>
</dbReference>
<evidence type="ECO:0000256" key="3">
    <source>
        <dbReference type="ARBA" id="ARBA00012929"/>
    </source>
</evidence>
<keyword evidence="6" id="KW-0521">NADP</keyword>
<reference evidence="8 9" key="1">
    <citation type="submission" date="2024-08" db="EMBL/GenBank/DDBJ databases">
        <authorList>
            <person name="Ishaq N."/>
        </authorList>
    </citation>
    <scope>NUCLEOTIDE SEQUENCE [LARGE SCALE GENOMIC DNA]</scope>
    <source>
        <strain evidence="8 9">DSM 18651</strain>
    </source>
</reference>
<evidence type="ECO:0000313" key="9">
    <source>
        <dbReference type="Proteomes" id="UP001569428"/>
    </source>
</evidence>
<dbReference type="PANTHER" id="PTHR10491:SF4">
    <property type="entry name" value="METHIONINE ADENOSYLTRANSFERASE 2 SUBUNIT BETA"/>
    <property type="match status" value="1"/>
</dbReference>
<evidence type="ECO:0000256" key="4">
    <source>
        <dbReference type="ARBA" id="ARBA00017099"/>
    </source>
</evidence>
<name>A0ABV4P3V5_9GAMM</name>
<comment type="catalytic activity">
    <reaction evidence="5 6">
        <text>dTDP-beta-L-rhamnose + NADP(+) = dTDP-4-dehydro-beta-L-rhamnose + NADPH + H(+)</text>
        <dbReference type="Rhea" id="RHEA:21796"/>
        <dbReference type="ChEBI" id="CHEBI:15378"/>
        <dbReference type="ChEBI" id="CHEBI:57510"/>
        <dbReference type="ChEBI" id="CHEBI:57783"/>
        <dbReference type="ChEBI" id="CHEBI:58349"/>
        <dbReference type="ChEBI" id="CHEBI:62830"/>
        <dbReference type="EC" id="1.1.1.133"/>
    </reaction>
</comment>
<dbReference type="Proteomes" id="UP001569428">
    <property type="component" value="Unassembled WGS sequence"/>
</dbReference>
<dbReference type="EC" id="1.1.1.133" evidence="3 6"/>
<dbReference type="Pfam" id="PF04321">
    <property type="entry name" value="RmlD_sub_bind"/>
    <property type="match status" value="1"/>
</dbReference>
<evidence type="ECO:0000313" key="8">
    <source>
        <dbReference type="EMBL" id="MFA0813014.1"/>
    </source>
</evidence>
<comment type="function">
    <text evidence="6">Catalyzes the reduction of dTDP-6-deoxy-L-lyxo-4-hexulose to yield dTDP-L-rhamnose.</text>
</comment>
<comment type="cofactor">
    <cofactor evidence="6">
        <name>Mg(2+)</name>
        <dbReference type="ChEBI" id="CHEBI:18420"/>
    </cofactor>
    <text evidence="6">Binds 1 Mg(2+) ion per monomer.</text>
</comment>
<dbReference type="InterPro" id="IPR036291">
    <property type="entry name" value="NAD(P)-bd_dom_sf"/>
</dbReference>
<evidence type="ECO:0000256" key="1">
    <source>
        <dbReference type="ARBA" id="ARBA00004781"/>
    </source>
</evidence>
<comment type="similarity">
    <text evidence="2 6">Belongs to the dTDP-4-dehydrorhamnose reductase family.</text>
</comment>
<dbReference type="InterPro" id="IPR029903">
    <property type="entry name" value="RmlD-like-bd"/>
</dbReference>
<dbReference type="CDD" id="cd05254">
    <property type="entry name" value="dTDP_HR_like_SDR_e"/>
    <property type="match status" value="1"/>
</dbReference>
<protein>
    <recommendedName>
        <fullName evidence="4 6">dTDP-4-dehydrorhamnose reductase</fullName>
        <ecNumber evidence="3 6">1.1.1.133</ecNumber>
    </recommendedName>
</protein>
<comment type="caution">
    <text evidence="8">The sequence shown here is derived from an EMBL/GenBank/DDBJ whole genome shotgun (WGS) entry which is preliminary data.</text>
</comment>
<gene>
    <name evidence="8" type="primary">rfbD</name>
    <name evidence="8" type="ORF">ACCI49_19075</name>
</gene>
<feature type="domain" description="RmlD-like substrate binding" evidence="7">
    <location>
        <begin position="5"/>
        <end position="288"/>
    </location>
</feature>
<dbReference type="GO" id="GO:0008831">
    <property type="term" value="F:dTDP-4-dehydrorhamnose reductase activity"/>
    <property type="evidence" value="ECO:0007669"/>
    <property type="project" value="UniProtKB-EC"/>
</dbReference>
<proteinExistence type="inferred from homology"/>
<comment type="pathway">
    <text evidence="1 6">Carbohydrate biosynthesis; dTDP-L-rhamnose biosynthesis.</text>
</comment>